<accession>A0A9Q8WKT9</accession>
<organism evidence="2 3">
    <name type="scientific">Colletotrichum lupini</name>
    <dbReference type="NCBI Taxonomy" id="145971"/>
    <lineage>
        <taxon>Eukaryota</taxon>
        <taxon>Fungi</taxon>
        <taxon>Dikarya</taxon>
        <taxon>Ascomycota</taxon>
        <taxon>Pezizomycotina</taxon>
        <taxon>Sordariomycetes</taxon>
        <taxon>Hypocreomycetidae</taxon>
        <taxon>Glomerellales</taxon>
        <taxon>Glomerellaceae</taxon>
        <taxon>Colletotrichum</taxon>
        <taxon>Colletotrichum acutatum species complex</taxon>
    </lineage>
</organism>
<evidence type="ECO:0000256" key="1">
    <source>
        <dbReference type="SAM" id="MobiDB-lite"/>
    </source>
</evidence>
<proteinExistence type="predicted"/>
<gene>
    <name evidence="2" type="ORF">CLUP02_11830</name>
</gene>
<sequence length="138" mass="14697">MRIATSLKLNRLEPDDLSIEPPLSNICRRAPHKVLVLSFTEDLSLFAILTITANALALAKDDLALAKDDLAINLTINLAIGPRLPRPPRPGAAPRSGPSARSTSSATSRPRPFRAVPRRLRGFGAIGRSSAAVLGGRC</sequence>
<feature type="compositionally biased region" description="Low complexity" evidence="1">
    <location>
        <begin position="92"/>
        <end position="110"/>
    </location>
</feature>
<evidence type="ECO:0000313" key="2">
    <source>
        <dbReference type="EMBL" id="UQC86330.1"/>
    </source>
</evidence>
<dbReference type="EMBL" id="CP019478">
    <property type="protein sequence ID" value="UQC86330.1"/>
    <property type="molecule type" value="Genomic_DNA"/>
</dbReference>
<dbReference type="AlphaFoldDB" id="A0A9Q8WKT9"/>
<name>A0A9Q8WKT9_9PEZI</name>
<feature type="region of interest" description="Disordered" evidence="1">
    <location>
        <begin position="80"/>
        <end position="113"/>
    </location>
</feature>
<protein>
    <submittedName>
        <fullName evidence="2">Uncharacterized protein</fullName>
    </submittedName>
</protein>
<dbReference type="RefSeq" id="XP_049147942.1">
    <property type="nucleotide sequence ID" value="XM_049290797.1"/>
</dbReference>
<dbReference type="Proteomes" id="UP000830671">
    <property type="component" value="Chromosome 6"/>
</dbReference>
<keyword evidence="3" id="KW-1185">Reference proteome</keyword>
<dbReference type="KEGG" id="clup:CLUP02_11830"/>
<evidence type="ECO:0000313" key="3">
    <source>
        <dbReference type="Proteomes" id="UP000830671"/>
    </source>
</evidence>
<reference evidence="2" key="1">
    <citation type="journal article" date="2021" name="Mol. Plant Microbe Interact.">
        <title>Complete Genome Sequence of the Plant-Pathogenic Fungus Colletotrichum lupini.</title>
        <authorList>
            <person name="Baroncelli R."/>
            <person name="Pensec F."/>
            <person name="Da Lio D."/>
            <person name="Boufleur T."/>
            <person name="Vicente I."/>
            <person name="Sarrocco S."/>
            <person name="Picot A."/>
            <person name="Baraldi E."/>
            <person name="Sukno S."/>
            <person name="Thon M."/>
            <person name="Le Floch G."/>
        </authorList>
    </citation>
    <scope>NUCLEOTIDE SEQUENCE</scope>
    <source>
        <strain evidence="2">IMI 504893</strain>
    </source>
</reference>
<dbReference type="GeneID" id="73345807"/>